<dbReference type="InterPro" id="IPR029787">
    <property type="entry name" value="Nucleotide_cyclase"/>
</dbReference>
<dbReference type="SMART" id="SM00052">
    <property type="entry name" value="EAL"/>
    <property type="match status" value="1"/>
</dbReference>
<dbReference type="PROSITE" id="PS50887">
    <property type="entry name" value="GGDEF"/>
    <property type="match status" value="1"/>
</dbReference>
<dbReference type="SUPFAM" id="SSF141868">
    <property type="entry name" value="EAL domain-like"/>
    <property type="match status" value="1"/>
</dbReference>
<dbReference type="Pfam" id="PF00990">
    <property type="entry name" value="GGDEF"/>
    <property type="match status" value="1"/>
</dbReference>
<dbReference type="PANTHER" id="PTHR33121:SF79">
    <property type="entry name" value="CYCLIC DI-GMP PHOSPHODIESTERASE PDED-RELATED"/>
    <property type="match status" value="1"/>
</dbReference>
<name>A0A6M4GUV9_9PROT</name>
<dbReference type="EMBL" id="CP053069">
    <property type="protein sequence ID" value="QJR10926.1"/>
    <property type="molecule type" value="Genomic_DNA"/>
</dbReference>
<gene>
    <name evidence="3" type="primary">cph2</name>
    <name evidence="3" type="ORF">DSM104443_01996</name>
</gene>
<dbReference type="AlphaFoldDB" id="A0A6M4GUV9"/>
<accession>A0A6M4GUV9</accession>
<dbReference type="GO" id="GO:0071111">
    <property type="term" value="F:cyclic-guanylate-specific phosphodiesterase activity"/>
    <property type="evidence" value="ECO:0007669"/>
    <property type="project" value="InterPro"/>
</dbReference>
<dbReference type="InterPro" id="IPR050706">
    <property type="entry name" value="Cyclic-di-GMP_PDE-like"/>
</dbReference>
<dbReference type="PROSITE" id="PS50883">
    <property type="entry name" value="EAL"/>
    <property type="match status" value="1"/>
</dbReference>
<protein>
    <submittedName>
        <fullName evidence="3">Phytochrome-like protein cph2</fullName>
    </submittedName>
</protein>
<feature type="domain" description="EAL" evidence="1">
    <location>
        <begin position="168"/>
        <end position="421"/>
    </location>
</feature>
<dbReference type="Pfam" id="PF00563">
    <property type="entry name" value="EAL"/>
    <property type="match status" value="1"/>
</dbReference>
<dbReference type="InterPro" id="IPR035919">
    <property type="entry name" value="EAL_sf"/>
</dbReference>
<dbReference type="Gene3D" id="3.30.70.270">
    <property type="match status" value="1"/>
</dbReference>
<evidence type="ECO:0000313" key="4">
    <source>
        <dbReference type="Proteomes" id="UP000501534"/>
    </source>
</evidence>
<proteinExistence type="predicted"/>
<dbReference type="InterPro" id="IPR000160">
    <property type="entry name" value="GGDEF_dom"/>
</dbReference>
<dbReference type="Proteomes" id="UP000501534">
    <property type="component" value="Chromosome"/>
</dbReference>
<dbReference type="RefSeq" id="WP_171091821.1">
    <property type="nucleotide sequence ID" value="NZ_CP053069.1"/>
</dbReference>
<reference evidence="3 4" key="1">
    <citation type="submission" date="2020-04" db="EMBL/GenBank/DDBJ databases">
        <title>Usitatibacter rugosus gen. nov., sp. nov. and Usitatibacter palustris sp. nov., novel members of Usitatibacteraceae fam. nov. within the order Nitrosomonadales isolated from soil.</title>
        <authorList>
            <person name="Huber K.J."/>
            <person name="Neumann-Schaal M."/>
            <person name="Geppert A."/>
            <person name="Luckner M."/>
            <person name="Wanner G."/>
            <person name="Overmann J."/>
        </authorList>
    </citation>
    <scope>NUCLEOTIDE SEQUENCE [LARGE SCALE GENOMIC DNA]</scope>
    <source>
        <strain evidence="3 4">0125_3</strain>
    </source>
</reference>
<dbReference type="SUPFAM" id="SSF55073">
    <property type="entry name" value="Nucleotide cyclase"/>
    <property type="match status" value="1"/>
</dbReference>
<dbReference type="InterPro" id="IPR043128">
    <property type="entry name" value="Rev_trsase/Diguanyl_cyclase"/>
</dbReference>
<evidence type="ECO:0000313" key="3">
    <source>
        <dbReference type="EMBL" id="QJR10926.1"/>
    </source>
</evidence>
<evidence type="ECO:0000259" key="2">
    <source>
        <dbReference type="PROSITE" id="PS50887"/>
    </source>
</evidence>
<dbReference type="KEGG" id="uru:DSM104443_01996"/>
<dbReference type="PANTHER" id="PTHR33121">
    <property type="entry name" value="CYCLIC DI-GMP PHOSPHODIESTERASE PDEF"/>
    <property type="match status" value="1"/>
</dbReference>
<dbReference type="CDD" id="cd01948">
    <property type="entry name" value="EAL"/>
    <property type="match status" value="1"/>
</dbReference>
<organism evidence="3 4">
    <name type="scientific">Usitatibacter rugosus</name>
    <dbReference type="NCBI Taxonomy" id="2732067"/>
    <lineage>
        <taxon>Bacteria</taxon>
        <taxon>Pseudomonadati</taxon>
        <taxon>Pseudomonadota</taxon>
        <taxon>Betaproteobacteria</taxon>
        <taxon>Nitrosomonadales</taxon>
        <taxon>Usitatibacteraceae</taxon>
        <taxon>Usitatibacter</taxon>
    </lineage>
</organism>
<dbReference type="Gene3D" id="3.20.20.450">
    <property type="entry name" value="EAL domain"/>
    <property type="match status" value="1"/>
</dbReference>
<feature type="domain" description="GGDEF" evidence="2">
    <location>
        <begin position="27"/>
        <end position="162"/>
    </location>
</feature>
<dbReference type="InterPro" id="IPR001633">
    <property type="entry name" value="EAL_dom"/>
</dbReference>
<sequence length="424" mass="46489">MIAEDFNREEVLRFLDRESAVARATQGRMAVLVLELRRVDRLQALLKGPPAAVTMTLVLERIRKVLRTDDRAASINDDEVCIVLPRLAHPTQAILAAVKVLRALDRPIAHEGGTAVLRPCIGIATVPEQGYDPAELLMAGDVARRIAATREEGYHVTQSEDTIESEVYRGMDLDLERAIRANELEVAYAPQVELSTGRPVAAEALVRWRHAQAGDLPADTIVGIAERTGLIGSLTVWALNAVLRHAATMKSAHGTPRFALNISTRILTDGELPTVVDQAMKTWGVDPGTITLEITESSMIGDAERSMAMLTRLKGIGVQLSIDDFGTGYSSLAYLKRFPLDELKIDRLFVAGLLTDNGDRQIVRSVINLAHNFDLRAVAEGVEAPSALEELRRLGCDVAQGFVVSPPLSEKAFRDWWARERPEG</sequence>
<keyword evidence="4" id="KW-1185">Reference proteome</keyword>
<evidence type="ECO:0000259" key="1">
    <source>
        <dbReference type="PROSITE" id="PS50883"/>
    </source>
</evidence>